<dbReference type="AlphaFoldDB" id="A0A329MCV3"/>
<reference evidence="8 9" key="1">
    <citation type="journal article" date="2009" name="Int. J. Syst. Evol. Microbiol.">
        <title>Paenibacillus contaminans sp. nov., isolated from a contaminated laboratory plate.</title>
        <authorList>
            <person name="Chou J.H."/>
            <person name="Lee J.H."/>
            <person name="Lin M.C."/>
            <person name="Chang P.S."/>
            <person name="Arun A.B."/>
            <person name="Young C.C."/>
            <person name="Chen W.M."/>
        </authorList>
    </citation>
    <scope>NUCLEOTIDE SEQUENCE [LARGE SCALE GENOMIC DNA]</scope>
    <source>
        <strain evidence="8 9">CKOBP-6</strain>
    </source>
</reference>
<dbReference type="Pfam" id="PF10035">
    <property type="entry name" value="DUF2179"/>
    <property type="match status" value="1"/>
</dbReference>
<dbReference type="Pfam" id="PF02588">
    <property type="entry name" value="YitT_membrane"/>
    <property type="match status" value="1"/>
</dbReference>
<evidence type="ECO:0000256" key="6">
    <source>
        <dbReference type="SAM" id="Phobius"/>
    </source>
</evidence>
<dbReference type="Proteomes" id="UP000250369">
    <property type="component" value="Unassembled WGS sequence"/>
</dbReference>
<proteinExistence type="predicted"/>
<sequence>MRRKVPLIRMGTPLHHTIEYAMLLVGSLIIALSFNLFLNPNQVASGGASGISTILEHTIGLEPAVGQWLLNIPLFVAGVLLLGKSYGLKTAVGSVVLPLFVLFTQHLPSPTDNVLLAAIYGGIGVGLGIGIVFRGRGSTGGLSVAAQLVHKYTGLSLALSIALMDGLVILSAGFVFSAEKALYALIGLYVTTKTIDIVQMGFGYSKVAFIISHKTDELSEAILHVLDRGLTKLNGAGGYTGDERVVLMVVVGQTEISKLKTIVQTVDPTAFVIISDTTEVLGEGFKLQA</sequence>
<feature type="transmembrane region" description="Helical" evidence="6">
    <location>
        <begin position="65"/>
        <end position="83"/>
    </location>
</feature>
<evidence type="ECO:0000259" key="7">
    <source>
        <dbReference type="Pfam" id="PF10035"/>
    </source>
</evidence>
<keyword evidence="2" id="KW-1003">Cell membrane</keyword>
<evidence type="ECO:0000313" key="9">
    <source>
        <dbReference type="Proteomes" id="UP000250369"/>
    </source>
</evidence>
<dbReference type="InterPro" id="IPR003740">
    <property type="entry name" value="YitT"/>
</dbReference>
<evidence type="ECO:0000256" key="1">
    <source>
        <dbReference type="ARBA" id="ARBA00004651"/>
    </source>
</evidence>
<dbReference type="PIRSF" id="PIRSF006483">
    <property type="entry name" value="Membrane_protein_YitT"/>
    <property type="match status" value="1"/>
</dbReference>
<dbReference type="InterPro" id="IPR051461">
    <property type="entry name" value="UPF0750_membrane"/>
</dbReference>
<dbReference type="PANTHER" id="PTHR33545">
    <property type="entry name" value="UPF0750 MEMBRANE PROTEIN YITT-RELATED"/>
    <property type="match status" value="1"/>
</dbReference>
<dbReference type="InterPro" id="IPR019264">
    <property type="entry name" value="DUF2179"/>
</dbReference>
<organism evidence="8 9">
    <name type="scientific">Paenibacillus contaminans</name>
    <dbReference type="NCBI Taxonomy" id="450362"/>
    <lineage>
        <taxon>Bacteria</taxon>
        <taxon>Bacillati</taxon>
        <taxon>Bacillota</taxon>
        <taxon>Bacilli</taxon>
        <taxon>Bacillales</taxon>
        <taxon>Paenibacillaceae</taxon>
        <taxon>Paenibacillus</taxon>
    </lineage>
</organism>
<dbReference type="OrthoDB" id="1758221at2"/>
<keyword evidence="4 6" id="KW-1133">Transmembrane helix</keyword>
<keyword evidence="5 6" id="KW-0472">Membrane</keyword>
<feature type="domain" description="DUF2179" evidence="7">
    <location>
        <begin position="228"/>
        <end position="282"/>
    </location>
</feature>
<evidence type="ECO:0000256" key="3">
    <source>
        <dbReference type="ARBA" id="ARBA00022692"/>
    </source>
</evidence>
<feature type="transmembrane region" description="Helical" evidence="6">
    <location>
        <begin position="20"/>
        <end position="38"/>
    </location>
</feature>
<accession>A0A329MCV3</accession>
<keyword evidence="9" id="KW-1185">Reference proteome</keyword>
<protein>
    <recommendedName>
        <fullName evidence="7">DUF2179 domain-containing protein</fullName>
    </recommendedName>
</protein>
<feature type="transmembrane region" description="Helical" evidence="6">
    <location>
        <begin position="90"/>
        <end position="108"/>
    </location>
</feature>
<evidence type="ECO:0000256" key="2">
    <source>
        <dbReference type="ARBA" id="ARBA00022475"/>
    </source>
</evidence>
<dbReference type="RefSeq" id="WP_113034263.1">
    <property type="nucleotide sequence ID" value="NZ_QMFB01000019.1"/>
</dbReference>
<dbReference type="EMBL" id="QMFB01000019">
    <property type="protein sequence ID" value="RAV17412.1"/>
    <property type="molecule type" value="Genomic_DNA"/>
</dbReference>
<gene>
    <name evidence="8" type="ORF">DQG23_27620</name>
</gene>
<evidence type="ECO:0000256" key="5">
    <source>
        <dbReference type="ARBA" id="ARBA00023136"/>
    </source>
</evidence>
<comment type="subcellular location">
    <subcellularLocation>
        <location evidence="1">Cell membrane</location>
        <topology evidence="1">Multi-pass membrane protein</topology>
    </subcellularLocation>
</comment>
<name>A0A329MCV3_9BACL</name>
<comment type="caution">
    <text evidence="8">The sequence shown here is derived from an EMBL/GenBank/DDBJ whole genome shotgun (WGS) entry which is preliminary data.</text>
</comment>
<keyword evidence="3 6" id="KW-0812">Transmembrane</keyword>
<feature type="transmembrane region" description="Helical" evidence="6">
    <location>
        <begin position="114"/>
        <end position="133"/>
    </location>
</feature>
<dbReference type="CDD" id="cd16380">
    <property type="entry name" value="YitT_C"/>
    <property type="match status" value="1"/>
</dbReference>
<dbReference type="InterPro" id="IPR015867">
    <property type="entry name" value="N-reg_PII/ATP_PRibTrfase_C"/>
</dbReference>
<feature type="transmembrane region" description="Helical" evidence="6">
    <location>
        <begin position="154"/>
        <end position="176"/>
    </location>
</feature>
<dbReference type="GO" id="GO:0005886">
    <property type="term" value="C:plasma membrane"/>
    <property type="evidence" value="ECO:0007669"/>
    <property type="project" value="UniProtKB-SubCell"/>
</dbReference>
<evidence type="ECO:0000256" key="4">
    <source>
        <dbReference type="ARBA" id="ARBA00022989"/>
    </source>
</evidence>
<evidence type="ECO:0000313" key="8">
    <source>
        <dbReference type="EMBL" id="RAV17412.1"/>
    </source>
</evidence>
<dbReference type="PANTHER" id="PTHR33545:SF9">
    <property type="entry name" value="UPF0750 MEMBRANE PROTEIN YITE"/>
    <property type="match status" value="1"/>
</dbReference>
<dbReference type="Gene3D" id="3.30.70.120">
    <property type="match status" value="1"/>
</dbReference>